<keyword evidence="2" id="KW-1185">Reference proteome</keyword>
<evidence type="ECO:0000313" key="1">
    <source>
        <dbReference type="EMBL" id="CAG5115116.1"/>
    </source>
</evidence>
<dbReference type="EMBL" id="CAJHNH020000076">
    <property type="protein sequence ID" value="CAG5115116.1"/>
    <property type="molecule type" value="Genomic_DNA"/>
</dbReference>
<reference evidence="1" key="1">
    <citation type="submission" date="2021-04" db="EMBL/GenBank/DDBJ databases">
        <authorList>
            <consortium name="Molecular Ecology Group"/>
        </authorList>
    </citation>
    <scope>NUCLEOTIDE SEQUENCE</scope>
</reference>
<proteinExistence type="predicted"/>
<gene>
    <name evidence="1" type="ORF">CUNI_LOCUS674</name>
</gene>
<protein>
    <submittedName>
        <fullName evidence="1">Uncharacterized protein</fullName>
    </submittedName>
</protein>
<dbReference type="Proteomes" id="UP000678393">
    <property type="component" value="Unassembled WGS sequence"/>
</dbReference>
<name>A0A8S3YL17_9EUPU</name>
<accession>A0A8S3YL17</accession>
<sequence>MQCYTRAHRYPRTTSMYDYRAPPLSAYKKRQFFRPEPDKIGRPWCPDGVKMPAPWEHIKRIQYNPVNELHREKHMDEMIPFMNKTNWTCGQDMQNFGSRKTKVADSKKYSLQSSYRAHYPGYWLGIEPRRNPGRFARPGIVPELLSVRPYVKPECHPLIVKPNVPWELPVDDPNVSCGRVTVPHYILEPYPGPQVPVHLRKEPPKVETVDRMGLVE</sequence>
<organism evidence="1 2">
    <name type="scientific">Candidula unifasciata</name>
    <dbReference type="NCBI Taxonomy" id="100452"/>
    <lineage>
        <taxon>Eukaryota</taxon>
        <taxon>Metazoa</taxon>
        <taxon>Spiralia</taxon>
        <taxon>Lophotrochozoa</taxon>
        <taxon>Mollusca</taxon>
        <taxon>Gastropoda</taxon>
        <taxon>Heterobranchia</taxon>
        <taxon>Euthyneura</taxon>
        <taxon>Panpulmonata</taxon>
        <taxon>Eupulmonata</taxon>
        <taxon>Stylommatophora</taxon>
        <taxon>Helicina</taxon>
        <taxon>Helicoidea</taxon>
        <taxon>Geomitridae</taxon>
        <taxon>Candidula</taxon>
    </lineage>
</organism>
<comment type="caution">
    <text evidence="1">The sequence shown here is derived from an EMBL/GenBank/DDBJ whole genome shotgun (WGS) entry which is preliminary data.</text>
</comment>
<evidence type="ECO:0000313" key="2">
    <source>
        <dbReference type="Proteomes" id="UP000678393"/>
    </source>
</evidence>
<dbReference type="AlphaFoldDB" id="A0A8S3YL17"/>
<dbReference type="OrthoDB" id="6039444at2759"/>